<accession>A0A9Q2FT63</accession>
<dbReference type="NCBIfam" id="TIGR04415">
    <property type="entry name" value="O_hepto_targRPT"/>
    <property type="match status" value="4"/>
</dbReference>
<sequence length="749" mass="76644">MAYQSGSTYFYNASSGSVSNGGTISGTVTSSGGTTYVQTYYSNIKNGGLSGATAGSYGAIIASGAGSNYAGTNLTATTNGALLASGGTIAGAAVATSAAALAFGSGTITNFNVANGGAIYVGDMSQTSAAQALTGKGITSLNGPGFINSGTISAGGTEIIASGGTGQNATVHGVQYVSAGGLSISDTVNSSGVQNLLSGATANQTTVGSGGTTVASPSAHINNITVAGGTVNNGGILNGAVVQAGRLEVTSGGTASGVSVQNGGTEITDSGGSLLNVTISAGGTAIVENGGYASGGTINKGGVEIVSSGATVTRMSILSGGSLVVNSGASLTNTVISSGAVIDVDNLTYASGGTVHLSSNGVLTVTEGGKTWTTTFTGAVSSNDYFIVTKDTDGSTVLTFVCFLAGTLIRTDNGEATVESLNIGDNVVTYVDGREVIQPIVWVGKKTAHVKPGLPLDEAGYPVRVLKDAISTGVPHQDLLVTPEHCFYFDGRFIPARMLVNGKSVFYDTTLTTYDYYHVETESHSILWSNGALTESYLDTGNRQEFGQQGKVVRLTAGPGRDWSTEAAAPLAVARELVEPVYRALEDRAAELALPQVTAPFELTNDADLHLVTPAGHRINVARYTENGRVVFMLPAGLDEVRIVSRASRPSDVVGPMVDDRRYFGVNIGEIQLWEGNGKQLITSHLSDAHLAGWNGIEGPHGRWTTGNATLKLPHREKLNLSILSLEIRHAGPYVLIDQDRDNKKVVAS</sequence>
<dbReference type="Proteomes" id="UP000661006">
    <property type="component" value="Unassembled WGS sequence"/>
</dbReference>
<dbReference type="SUPFAM" id="SSF51294">
    <property type="entry name" value="Hedgehog/intein (Hint) domain"/>
    <property type="match status" value="1"/>
</dbReference>
<evidence type="ECO:0000313" key="2">
    <source>
        <dbReference type="EMBL" id="MBF0871948.1"/>
    </source>
</evidence>
<reference evidence="2" key="1">
    <citation type="submission" date="2020-04" db="EMBL/GenBank/DDBJ databases">
        <authorList>
            <person name="Sombolestani A."/>
        </authorList>
    </citation>
    <scope>NUCLEOTIDE SEQUENCE</scope>
    <source>
        <strain evidence="2">R71697</strain>
    </source>
</reference>
<dbReference type="Pfam" id="PF13403">
    <property type="entry name" value="Hint_2"/>
    <property type="match status" value="1"/>
</dbReference>
<reference evidence="2" key="2">
    <citation type="submission" date="2020-11" db="EMBL/GenBank/DDBJ databases">
        <title>Description of novel Gluconobacter species.</title>
        <authorList>
            <person name="Cleenwerck I."/>
            <person name="Cnockaert M."/>
            <person name="Borremans W."/>
            <person name="Wieme A.D."/>
            <person name="De Vuyst L."/>
            <person name="Vandamme P."/>
        </authorList>
    </citation>
    <scope>NUCLEOTIDE SEQUENCE</scope>
    <source>
        <strain evidence="2">R71697</strain>
    </source>
</reference>
<gene>
    <name evidence="2" type="ORF">HKD32_14025</name>
</gene>
<comment type="caution">
    <text evidence="2">The sequence shown here is derived from an EMBL/GenBank/DDBJ whole genome shotgun (WGS) entry which is preliminary data.</text>
</comment>
<dbReference type="RefSeq" id="WP_061928596.1">
    <property type="nucleotide sequence ID" value="NZ_JABCQN010000010.1"/>
</dbReference>
<protein>
    <recommendedName>
        <fullName evidence="1">Hedgehog/Intein (Hint) domain-containing protein</fullName>
    </recommendedName>
</protein>
<organism evidence="2 3">
    <name type="scientific">Gluconobacter japonicus</name>
    <dbReference type="NCBI Taxonomy" id="376620"/>
    <lineage>
        <taxon>Bacteria</taxon>
        <taxon>Pseudomonadati</taxon>
        <taxon>Pseudomonadota</taxon>
        <taxon>Alphaproteobacteria</taxon>
        <taxon>Acetobacterales</taxon>
        <taxon>Acetobacteraceae</taxon>
        <taxon>Gluconobacter</taxon>
    </lineage>
</organism>
<evidence type="ECO:0000313" key="3">
    <source>
        <dbReference type="Proteomes" id="UP000661006"/>
    </source>
</evidence>
<dbReference type="InterPro" id="IPR036844">
    <property type="entry name" value="Hint_dom_sf"/>
</dbReference>
<feature type="domain" description="Hedgehog/Intein (Hint)" evidence="1">
    <location>
        <begin position="401"/>
        <end position="540"/>
    </location>
</feature>
<dbReference type="EMBL" id="JABCQN010000010">
    <property type="protein sequence ID" value="MBF0871948.1"/>
    <property type="molecule type" value="Genomic_DNA"/>
</dbReference>
<proteinExistence type="predicted"/>
<dbReference type="GeneID" id="81475812"/>
<dbReference type="InterPro" id="IPR030930">
    <property type="entry name" value="AIDA"/>
</dbReference>
<name>A0A9Q2FT63_GLUJA</name>
<evidence type="ECO:0000259" key="1">
    <source>
        <dbReference type="Pfam" id="PF13403"/>
    </source>
</evidence>
<dbReference type="Gene3D" id="2.160.20.20">
    <property type="match status" value="1"/>
</dbReference>
<dbReference type="InterPro" id="IPR028992">
    <property type="entry name" value="Hedgehog/Intein_dom"/>
</dbReference>
<dbReference type="AlphaFoldDB" id="A0A9Q2FT63"/>
<dbReference type="InterPro" id="IPR012332">
    <property type="entry name" value="Autotransporter_pectin_lyase_C"/>
</dbReference>